<protein>
    <submittedName>
        <fullName evidence="2">Stage II sporulation protein D</fullName>
    </submittedName>
</protein>
<accession>A0A4Z0GRH3</accession>
<dbReference type="InterPro" id="IPR013486">
    <property type="entry name" value="SpoIID/LytB"/>
</dbReference>
<dbReference type="InterPro" id="IPR014225">
    <property type="entry name" value="Spore_II_D_firmicutes"/>
</dbReference>
<dbReference type="NCBIfam" id="TIGR02669">
    <property type="entry name" value="SpoIID_LytB"/>
    <property type="match status" value="1"/>
</dbReference>
<dbReference type="GO" id="GO:0030435">
    <property type="term" value="P:sporulation resulting in formation of a cellular spore"/>
    <property type="evidence" value="ECO:0007669"/>
    <property type="project" value="InterPro"/>
</dbReference>
<name>A0A4Z0GRH3_9BACL</name>
<dbReference type="EMBL" id="SRJD01000002">
    <property type="protein sequence ID" value="TGA99775.1"/>
    <property type="molecule type" value="Genomic_DNA"/>
</dbReference>
<dbReference type="PANTHER" id="PTHR30032">
    <property type="entry name" value="N-ACETYLMURAMOYL-L-ALANINE AMIDASE-RELATED"/>
    <property type="match status" value="1"/>
</dbReference>
<keyword evidence="3" id="KW-1185">Reference proteome</keyword>
<dbReference type="NCBIfam" id="TIGR02870">
    <property type="entry name" value="spore_II_D"/>
    <property type="match status" value="1"/>
</dbReference>
<dbReference type="PANTHER" id="PTHR30032:SF4">
    <property type="entry name" value="AMIDASE ENHANCER"/>
    <property type="match status" value="1"/>
</dbReference>
<dbReference type="Proteomes" id="UP000298347">
    <property type="component" value="Unassembled WGS sequence"/>
</dbReference>
<evidence type="ECO:0000313" key="2">
    <source>
        <dbReference type="EMBL" id="TGA99775.1"/>
    </source>
</evidence>
<dbReference type="Pfam" id="PF08486">
    <property type="entry name" value="SpoIID"/>
    <property type="match status" value="1"/>
</dbReference>
<dbReference type="AlphaFoldDB" id="A0A4Z0GRH3"/>
<sequence length="330" mass="35845">MKKSATLLLIFALVILVIPAAVVLPFSQKQAAQETAAHLALFQTRKSSPPSVTVSVHRSLSGKTEQVDLNQYLIGVVGSEMPASFQPQALEAQALAARTYIMSRIINNPGQSVTDTVSSQVYHSPQELKRIWGKDYTWKMAKIEKAVAVTDNQVITYHGKLISPVFFSTSNGYTENAKDYWTTDVPYLKSVPSPWDKLSPKYKMEKKISASDAATALGTTLPGNDGELGTVVKKTSTGHIAQYRISGKLFTGREIREKLNLSSTDFTLIRSGGTIIAGTLGDGHDVGMSQYGAQGMAREGKTAEQIVTYFYQGTQVSKMTLSPGKSVAKK</sequence>
<evidence type="ECO:0000313" key="3">
    <source>
        <dbReference type="Proteomes" id="UP000298347"/>
    </source>
</evidence>
<feature type="domain" description="Sporulation stage II protein D amidase enhancer LytB N-terminal" evidence="1">
    <location>
        <begin position="63"/>
        <end position="157"/>
    </location>
</feature>
<gene>
    <name evidence="2" type="primary">spoIID</name>
    <name evidence="2" type="ORF">E4665_02145</name>
</gene>
<evidence type="ECO:0000259" key="1">
    <source>
        <dbReference type="Pfam" id="PF08486"/>
    </source>
</evidence>
<organism evidence="2 3">
    <name type="scientific">Sporolactobacillus shoreae</name>
    <dbReference type="NCBI Taxonomy" id="1465501"/>
    <lineage>
        <taxon>Bacteria</taxon>
        <taxon>Bacillati</taxon>
        <taxon>Bacillota</taxon>
        <taxon>Bacilli</taxon>
        <taxon>Bacillales</taxon>
        <taxon>Sporolactobacillaceae</taxon>
        <taxon>Sporolactobacillus</taxon>
    </lineage>
</organism>
<dbReference type="RefSeq" id="WP_135347171.1">
    <property type="nucleotide sequence ID" value="NZ_SRJD01000002.1"/>
</dbReference>
<dbReference type="OrthoDB" id="9794671at2"/>
<dbReference type="InterPro" id="IPR051922">
    <property type="entry name" value="Bact_Sporulation_Assoc"/>
</dbReference>
<comment type="caution">
    <text evidence="2">The sequence shown here is derived from an EMBL/GenBank/DDBJ whole genome shotgun (WGS) entry which is preliminary data.</text>
</comment>
<dbReference type="InterPro" id="IPR013693">
    <property type="entry name" value="SpoIID/LytB_N"/>
</dbReference>
<dbReference type="GO" id="GO:0030288">
    <property type="term" value="C:outer membrane-bounded periplasmic space"/>
    <property type="evidence" value="ECO:0007669"/>
    <property type="project" value="TreeGrafter"/>
</dbReference>
<proteinExistence type="predicted"/>
<reference evidence="2 3" key="1">
    <citation type="journal article" date="2015" name="Int. J. Syst. Evol. Microbiol.">
        <title>Sporolactobacillus shoreae sp. nov. and Sporolactobacillus spathodeae sp. nov., two spore-forming lactic acid bacteria isolated from tree barks in Thailand.</title>
        <authorList>
            <person name="Thamacharoensuk T."/>
            <person name="Kitahara M."/>
            <person name="Ohkuma M."/>
            <person name="Thongchul N."/>
            <person name="Tanasupawat S."/>
        </authorList>
    </citation>
    <scope>NUCLEOTIDE SEQUENCE [LARGE SCALE GENOMIC DNA]</scope>
    <source>
        <strain evidence="2 3">BK92</strain>
    </source>
</reference>